<protein>
    <submittedName>
        <fullName evidence="2">Uncharacterized protein</fullName>
    </submittedName>
</protein>
<accession>E0XY44</accession>
<proteinExistence type="predicted"/>
<name>E0XY44_9DELT</name>
<dbReference type="AlphaFoldDB" id="E0XY44"/>
<feature type="region of interest" description="Disordered" evidence="1">
    <location>
        <begin position="170"/>
        <end position="197"/>
    </location>
</feature>
<feature type="compositionally biased region" description="Low complexity" evidence="1">
    <location>
        <begin position="171"/>
        <end position="186"/>
    </location>
</feature>
<evidence type="ECO:0000313" key="2">
    <source>
        <dbReference type="EMBL" id="ADI19335.1"/>
    </source>
</evidence>
<reference evidence="2" key="1">
    <citation type="journal article" date="2011" name="Environ. Microbiol.">
        <title>Time-series analyses of Monterey Bay coastal microbial picoplankton using a 'genome proxy' microarray.</title>
        <authorList>
            <person name="Rich V.I."/>
            <person name="Pham V.D."/>
            <person name="Eppley J."/>
            <person name="Shi Y."/>
            <person name="DeLong E.F."/>
        </authorList>
    </citation>
    <scope>NUCLEOTIDE SEQUENCE</scope>
</reference>
<organism evidence="2">
    <name type="scientific">uncultured delta proteobacterium HF0500_03A04</name>
    <dbReference type="NCBI Taxonomy" id="710834"/>
    <lineage>
        <taxon>Bacteria</taxon>
        <taxon>Deltaproteobacteria</taxon>
        <taxon>environmental samples</taxon>
    </lineage>
</organism>
<sequence>MAERRIKERGQTVNPPVGLRLAHPEEQTLHRLDGVEPEIDQDEHESVCGPPEPLFAASTPAPETKTPSVPTVQICLPGLLEGRKNLLEAFRAQTGERLEHAAVAGNLGVADHWGFLCWSCLQYSTGGSITDRVYCLKNVGSATGGASGGMNMRAFEHGIKAEELAGPIRNSTGTSSLSWPSQSGSSHTVECDNSMEF</sequence>
<dbReference type="EMBL" id="GU474917">
    <property type="protein sequence ID" value="ADI19335.1"/>
    <property type="molecule type" value="Genomic_DNA"/>
</dbReference>
<evidence type="ECO:0000256" key="1">
    <source>
        <dbReference type="SAM" id="MobiDB-lite"/>
    </source>
</evidence>